<comment type="caution">
    <text evidence="9">Lacks conserved residue(s) required for the propagation of feature annotation.</text>
</comment>
<comment type="similarity">
    <text evidence="1 9 11">Belongs to the peptidase A8 family.</text>
</comment>
<gene>
    <name evidence="9 12" type="primary">lspA</name>
    <name evidence="12" type="ORF">FYJ58_08800</name>
</gene>
<dbReference type="EMBL" id="VUMT01000012">
    <property type="protein sequence ID" value="MSS63970.1"/>
    <property type="molecule type" value="Genomic_DNA"/>
</dbReference>
<dbReference type="PANTHER" id="PTHR33695">
    <property type="entry name" value="LIPOPROTEIN SIGNAL PEPTIDASE"/>
    <property type="match status" value="1"/>
</dbReference>
<feature type="active site" evidence="9">
    <location>
        <position position="119"/>
    </location>
</feature>
<dbReference type="PANTHER" id="PTHR33695:SF1">
    <property type="entry name" value="LIPOPROTEIN SIGNAL PEPTIDASE"/>
    <property type="match status" value="1"/>
</dbReference>
<feature type="transmembrane region" description="Helical" evidence="9">
    <location>
        <begin position="89"/>
        <end position="109"/>
    </location>
</feature>
<dbReference type="GO" id="GO:0005886">
    <property type="term" value="C:plasma membrane"/>
    <property type="evidence" value="ECO:0007669"/>
    <property type="project" value="UniProtKB-SubCell"/>
</dbReference>
<accession>A0A6L5XYN8</accession>
<name>A0A6L5XYN8_9FIRM</name>
<comment type="catalytic activity">
    <reaction evidence="9 10">
        <text>Release of signal peptides from bacterial membrane prolipoproteins. Hydrolyzes -Xaa-Yaa-Zaa-|-(S,diacylglyceryl)Cys-, in which Xaa is hydrophobic (preferably Leu), and Yaa (Ala or Ser) and Zaa (Gly or Ala) have small, neutral side chains.</text>
        <dbReference type="EC" id="3.4.23.36"/>
    </reaction>
</comment>
<dbReference type="PROSITE" id="PS00855">
    <property type="entry name" value="SPASE_II"/>
    <property type="match status" value="1"/>
</dbReference>
<dbReference type="HAMAP" id="MF_00161">
    <property type="entry name" value="LspA"/>
    <property type="match status" value="1"/>
</dbReference>
<dbReference type="NCBIfam" id="TIGR00077">
    <property type="entry name" value="lspA"/>
    <property type="match status" value="1"/>
</dbReference>
<feature type="active site" evidence="9">
    <location>
        <position position="135"/>
    </location>
</feature>
<protein>
    <recommendedName>
        <fullName evidence="9">Lipoprotein signal peptidase</fullName>
        <ecNumber evidence="9">3.4.23.36</ecNumber>
    </recommendedName>
    <alternativeName>
        <fullName evidence="9">Prolipoprotein signal peptidase</fullName>
    </alternativeName>
    <alternativeName>
        <fullName evidence="9">Signal peptidase II</fullName>
        <shortName evidence="9">SPase II</shortName>
    </alternativeName>
</protein>
<comment type="caution">
    <text evidence="12">The sequence shown here is derived from an EMBL/GenBank/DDBJ whole genome shotgun (WGS) entry which is preliminary data.</text>
</comment>
<keyword evidence="13" id="KW-1185">Reference proteome</keyword>
<evidence type="ECO:0000256" key="1">
    <source>
        <dbReference type="ARBA" id="ARBA00006139"/>
    </source>
</evidence>
<keyword evidence="3 9" id="KW-0645">Protease</keyword>
<dbReference type="GO" id="GO:0004190">
    <property type="term" value="F:aspartic-type endopeptidase activity"/>
    <property type="evidence" value="ECO:0007669"/>
    <property type="project" value="UniProtKB-UniRule"/>
</dbReference>
<evidence type="ECO:0000256" key="2">
    <source>
        <dbReference type="ARBA" id="ARBA00022475"/>
    </source>
</evidence>
<dbReference type="EC" id="3.4.23.36" evidence="9"/>
<comment type="subcellular location">
    <subcellularLocation>
        <location evidence="9">Cell membrane</location>
        <topology evidence="9">Multi-pass membrane protein</topology>
    </subcellularLocation>
</comment>
<evidence type="ECO:0000313" key="13">
    <source>
        <dbReference type="Proteomes" id="UP000482209"/>
    </source>
</evidence>
<evidence type="ECO:0000256" key="10">
    <source>
        <dbReference type="RuleBase" id="RU000594"/>
    </source>
</evidence>
<dbReference type="PRINTS" id="PR00781">
    <property type="entry name" value="LIPOSIGPTASE"/>
</dbReference>
<keyword evidence="7 9" id="KW-1133">Transmembrane helix</keyword>
<keyword evidence="5 9" id="KW-0064">Aspartyl protease</keyword>
<evidence type="ECO:0000256" key="6">
    <source>
        <dbReference type="ARBA" id="ARBA00022801"/>
    </source>
</evidence>
<comment type="pathway">
    <text evidence="9">Protein modification; lipoprotein biosynthesis (signal peptide cleavage).</text>
</comment>
<evidence type="ECO:0000256" key="11">
    <source>
        <dbReference type="RuleBase" id="RU004181"/>
    </source>
</evidence>
<dbReference type="Pfam" id="PF01252">
    <property type="entry name" value="Peptidase_A8"/>
    <property type="match status" value="1"/>
</dbReference>
<keyword evidence="2 9" id="KW-1003">Cell membrane</keyword>
<evidence type="ECO:0000313" key="12">
    <source>
        <dbReference type="EMBL" id="MSS63970.1"/>
    </source>
</evidence>
<evidence type="ECO:0000256" key="4">
    <source>
        <dbReference type="ARBA" id="ARBA00022692"/>
    </source>
</evidence>
<dbReference type="InterPro" id="IPR001872">
    <property type="entry name" value="Peptidase_A8"/>
</dbReference>
<organism evidence="12 13">
    <name type="scientific">Velocimicrobium porci</name>
    <dbReference type="NCBI Taxonomy" id="2606634"/>
    <lineage>
        <taxon>Bacteria</taxon>
        <taxon>Bacillati</taxon>
        <taxon>Bacillota</taxon>
        <taxon>Clostridia</taxon>
        <taxon>Lachnospirales</taxon>
        <taxon>Lachnospiraceae</taxon>
        <taxon>Velocimicrobium</taxon>
    </lineage>
</organism>
<evidence type="ECO:0000256" key="8">
    <source>
        <dbReference type="ARBA" id="ARBA00023136"/>
    </source>
</evidence>
<evidence type="ECO:0000256" key="5">
    <source>
        <dbReference type="ARBA" id="ARBA00022750"/>
    </source>
</evidence>
<dbReference type="UniPathway" id="UPA00665"/>
<evidence type="ECO:0000256" key="3">
    <source>
        <dbReference type="ARBA" id="ARBA00022670"/>
    </source>
</evidence>
<feature type="transmembrane region" description="Helical" evidence="9">
    <location>
        <begin position="63"/>
        <end position="82"/>
    </location>
</feature>
<sequence length="167" mass="19137">MNQKKARKGVSILLLLVIIDQATKQLAKYFLEGTEGLSIIPGVFSLQYLENRGAAFGIFQNKTIFLVVLTLAIMLLLCYVYIKLPDTKHYLPMEYTLILIASGAIGNFIDRIINRYVIDFFYFELIDFPIFNVADCYVTVATILLLLLCLFYYKEDDFTCLSKKKGE</sequence>
<feature type="transmembrane region" description="Helical" evidence="9">
    <location>
        <begin position="129"/>
        <end position="153"/>
    </location>
</feature>
<keyword evidence="8 9" id="KW-0472">Membrane</keyword>
<keyword evidence="6 9" id="KW-0378">Hydrolase</keyword>
<proteinExistence type="inferred from homology"/>
<dbReference type="RefSeq" id="WP_154519378.1">
    <property type="nucleotide sequence ID" value="NZ_VUMT01000012.1"/>
</dbReference>
<dbReference type="AlphaFoldDB" id="A0A6L5XYN8"/>
<reference evidence="12 13" key="1">
    <citation type="submission" date="2019-08" db="EMBL/GenBank/DDBJ databases">
        <title>In-depth cultivation of the pig gut microbiome towards novel bacterial diversity and tailored functional studies.</title>
        <authorList>
            <person name="Wylensek D."/>
            <person name="Hitch T.C.A."/>
            <person name="Clavel T."/>
        </authorList>
    </citation>
    <scope>NUCLEOTIDE SEQUENCE [LARGE SCALE GENOMIC DNA]</scope>
    <source>
        <strain evidence="12 13">WCA-693-APC-MOT-I</strain>
    </source>
</reference>
<dbReference type="Proteomes" id="UP000482209">
    <property type="component" value="Unassembled WGS sequence"/>
</dbReference>
<evidence type="ECO:0000256" key="7">
    <source>
        <dbReference type="ARBA" id="ARBA00022989"/>
    </source>
</evidence>
<evidence type="ECO:0000256" key="9">
    <source>
        <dbReference type="HAMAP-Rule" id="MF_00161"/>
    </source>
</evidence>
<keyword evidence="4 9" id="KW-0812">Transmembrane</keyword>
<dbReference type="GO" id="GO:0006508">
    <property type="term" value="P:proteolysis"/>
    <property type="evidence" value="ECO:0007669"/>
    <property type="project" value="UniProtKB-KW"/>
</dbReference>
<comment type="function">
    <text evidence="9 10">This protein specifically catalyzes the removal of signal peptides from prolipoproteins.</text>
</comment>